<comment type="caution">
    <text evidence="3">The sequence shown here is derived from an EMBL/GenBank/DDBJ whole genome shotgun (WGS) entry which is preliminary data.</text>
</comment>
<dbReference type="PANTHER" id="PTHR11200">
    <property type="entry name" value="INOSITOL 5-PHOSPHATASE"/>
    <property type="match status" value="1"/>
</dbReference>
<organism evidence="3 4">
    <name type="scientific">Cherax quadricarinatus</name>
    <name type="common">Australian red claw crayfish</name>
    <dbReference type="NCBI Taxonomy" id="27406"/>
    <lineage>
        <taxon>Eukaryota</taxon>
        <taxon>Metazoa</taxon>
        <taxon>Ecdysozoa</taxon>
        <taxon>Arthropoda</taxon>
        <taxon>Crustacea</taxon>
        <taxon>Multicrustacea</taxon>
        <taxon>Malacostraca</taxon>
        <taxon>Eumalacostraca</taxon>
        <taxon>Eucarida</taxon>
        <taxon>Decapoda</taxon>
        <taxon>Pleocyemata</taxon>
        <taxon>Astacidea</taxon>
        <taxon>Parastacoidea</taxon>
        <taxon>Parastacidae</taxon>
        <taxon>Cherax</taxon>
    </lineage>
</organism>
<keyword evidence="4" id="KW-1185">Reference proteome</keyword>
<dbReference type="Gene3D" id="3.60.10.10">
    <property type="entry name" value="Endonuclease/exonuclease/phosphatase"/>
    <property type="match status" value="1"/>
</dbReference>
<dbReference type="Pfam" id="PF17751">
    <property type="entry name" value="SKICH"/>
    <property type="match status" value="1"/>
</dbReference>
<protein>
    <recommendedName>
        <fullName evidence="2">Inositol polyphosphate-related phosphatase domain-containing protein</fullName>
    </recommendedName>
</protein>
<evidence type="ECO:0000313" key="4">
    <source>
        <dbReference type="Proteomes" id="UP001445076"/>
    </source>
</evidence>
<comment type="similarity">
    <text evidence="1">Belongs to the inositol 1,4,5-trisphosphate 5-phosphatase type II family.</text>
</comment>
<dbReference type="Proteomes" id="UP001445076">
    <property type="component" value="Unassembled WGS sequence"/>
</dbReference>
<dbReference type="SMART" id="SM00128">
    <property type="entry name" value="IPPc"/>
    <property type="match status" value="1"/>
</dbReference>
<sequence length="424" mass="48717">MEQLSIACISWNVETTWPEEDLHALMGVRKDPVIKRGLDGYLPDLYIIGLQEVKSQPQNVVMDTLFEEPWTNALREVIGPHDYVRVTGERLQGIVTSVFVKRRHLHHIRDIHTSVVRTGFGGFWGNKGATSIRFSLYGCSMCIVNCHLAAHDTGYKERVENFNAIIDSTRFPIPETSNILYHDYVFWLGDMNFRYEANMTSEIIAKHIGEANWTALEDADELRKAQKSGDAFSMLKEGPLNFPPTYKYLEGTNTYDFSRRPAWTDRILYQVHVDAYENVKLGVEQLLYSPIEVYTQSDHKPVTTTYKVKVFANHDDRCVRFQPMGTWVVGEGGPVKISLDSDVVTSPWDYIALYKVDFTSMHQYITYTYIPQPNLGNTSQRTFQLLFNDELLQHPGMYRLVYYSGKYSCYLGMSDPFPVLSSQS</sequence>
<dbReference type="Gene3D" id="2.60.40.2840">
    <property type="match status" value="1"/>
</dbReference>
<dbReference type="InterPro" id="IPR036691">
    <property type="entry name" value="Endo/exonu/phosph_ase_sf"/>
</dbReference>
<evidence type="ECO:0000313" key="3">
    <source>
        <dbReference type="EMBL" id="KAK8734567.1"/>
    </source>
</evidence>
<dbReference type="AlphaFoldDB" id="A0AAW0WRD3"/>
<feature type="domain" description="Inositol polyphosphate-related phosphatase" evidence="2">
    <location>
        <begin position="2"/>
        <end position="314"/>
    </location>
</feature>
<reference evidence="3 4" key="1">
    <citation type="journal article" date="2024" name="BMC Genomics">
        <title>Genome assembly of redclaw crayfish (Cherax quadricarinatus) provides insights into its immune adaptation and hypoxia tolerance.</title>
        <authorList>
            <person name="Liu Z."/>
            <person name="Zheng J."/>
            <person name="Li H."/>
            <person name="Fang K."/>
            <person name="Wang S."/>
            <person name="He J."/>
            <person name="Zhou D."/>
            <person name="Weng S."/>
            <person name="Chi M."/>
            <person name="Gu Z."/>
            <person name="He J."/>
            <person name="Li F."/>
            <person name="Wang M."/>
        </authorList>
    </citation>
    <scope>NUCLEOTIDE SEQUENCE [LARGE SCALE GENOMIC DNA]</scope>
    <source>
        <strain evidence="3">ZL_2023a</strain>
    </source>
</reference>
<evidence type="ECO:0000256" key="1">
    <source>
        <dbReference type="ARBA" id="ARBA00005910"/>
    </source>
</evidence>
<dbReference type="InterPro" id="IPR046985">
    <property type="entry name" value="IP5"/>
</dbReference>
<dbReference type="Pfam" id="PF22669">
    <property type="entry name" value="Exo_endo_phos2"/>
    <property type="match status" value="1"/>
</dbReference>
<dbReference type="SUPFAM" id="SSF56219">
    <property type="entry name" value="DNase I-like"/>
    <property type="match status" value="1"/>
</dbReference>
<dbReference type="InterPro" id="IPR000300">
    <property type="entry name" value="IPPc"/>
</dbReference>
<dbReference type="GO" id="GO:0004439">
    <property type="term" value="F:phosphatidylinositol-4,5-bisphosphate 5-phosphatase activity"/>
    <property type="evidence" value="ECO:0007669"/>
    <property type="project" value="TreeGrafter"/>
</dbReference>
<proteinExistence type="inferred from homology"/>
<accession>A0AAW0WRD3</accession>
<dbReference type="GO" id="GO:0001726">
    <property type="term" value="C:ruffle"/>
    <property type="evidence" value="ECO:0007669"/>
    <property type="project" value="TreeGrafter"/>
</dbReference>
<dbReference type="GO" id="GO:0005737">
    <property type="term" value="C:cytoplasm"/>
    <property type="evidence" value="ECO:0007669"/>
    <property type="project" value="TreeGrafter"/>
</dbReference>
<dbReference type="FunFam" id="3.60.10.10:FF:000060">
    <property type="entry name" value="Uncharacterized protein, isoform C"/>
    <property type="match status" value="1"/>
</dbReference>
<dbReference type="PANTHER" id="PTHR11200:SF275">
    <property type="entry name" value="LD06095P"/>
    <property type="match status" value="1"/>
</dbReference>
<gene>
    <name evidence="3" type="ORF">OTU49_005881</name>
</gene>
<evidence type="ECO:0000259" key="2">
    <source>
        <dbReference type="SMART" id="SM00128"/>
    </source>
</evidence>
<dbReference type="GO" id="GO:0005886">
    <property type="term" value="C:plasma membrane"/>
    <property type="evidence" value="ECO:0007669"/>
    <property type="project" value="TreeGrafter"/>
</dbReference>
<dbReference type="GO" id="GO:0046856">
    <property type="term" value="P:phosphatidylinositol dephosphorylation"/>
    <property type="evidence" value="ECO:0007669"/>
    <property type="project" value="InterPro"/>
</dbReference>
<dbReference type="InterPro" id="IPR041611">
    <property type="entry name" value="SKICH"/>
</dbReference>
<dbReference type="EMBL" id="JARKIK010000050">
    <property type="protein sequence ID" value="KAK8734567.1"/>
    <property type="molecule type" value="Genomic_DNA"/>
</dbReference>
<name>A0AAW0WRD3_CHEQU</name>